<name>A0A916UJ82_9ACTN</name>
<dbReference type="AlphaFoldDB" id="A0A916UJ82"/>
<accession>A0A916UJ82</accession>
<reference evidence="1" key="2">
    <citation type="submission" date="2020-09" db="EMBL/GenBank/DDBJ databases">
        <authorList>
            <person name="Sun Q."/>
            <person name="Zhou Y."/>
        </authorList>
    </citation>
    <scope>NUCLEOTIDE SEQUENCE</scope>
    <source>
        <strain evidence="1">CGMCC 1.15478</strain>
    </source>
</reference>
<dbReference type="Proteomes" id="UP000641514">
    <property type="component" value="Unassembled WGS sequence"/>
</dbReference>
<protein>
    <submittedName>
        <fullName evidence="1">Uncharacterized protein</fullName>
    </submittedName>
</protein>
<evidence type="ECO:0000313" key="2">
    <source>
        <dbReference type="Proteomes" id="UP000641514"/>
    </source>
</evidence>
<dbReference type="EMBL" id="BMJH01000004">
    <property type="protein sequence ID" value="GGC75023.1"/>
    <property type="molecule type" value="Genomic_DNA"/>
</dbReference>
<comment type="caution">
    <text evidence="1">The sequence shown here is derived from an EMBL/GenBank/DDBJ whole genome shotgun (WGS) entry which is preliminary data.</text>
</comment>
<reference evidence="1" key="1">
    <citation type="journal article" date="2014" name="Int. J. Syst. Evol. Microbiol.">
        <title>Complete genome sequence of Corynebacterium casei LMG S-19264T (=DSM 44701T), isolated from a smear-ripened cheese.</title>
        <authorList>
            <consortium name="US DOE Joint Genome Institute (JGI-PGF)"/>
            <person name="Walter F."/>
            <person name="Albersmeier A."/>
            <person name="Kalinowski J."/>
            <person name="Ruckert C."/>
        </authorList>
    </citation>
    <scope>NUCLEOTIDE SEQUENCE</scope>
    <source>
        <strain evidence="1">CGMCC 1.15478</strain>
    </source>
</reference>
<organism evidence="1 2">
    <name type="scientific">Hoyosella rhizosphaerae</name>
    <dbReference type="NCBI Taxonomy" id="1755582"/>
    <lineage>
        <taxon>Bacteria</taxon>
        <taxon>Bacillati</taxon>
        <taxon>Actinomycetota</taxon>
        <taxon>Actinomycetes</taxon>
        <taxon>Mycobacteriales</taxon>
        <taxon>Hoyosellaceae</taxon>
        <taxon>Hoyosella</taxon>
    </lineage>
</organism>
<evidence type="ECO:0000313" key="1">
    <source>
        <dbReference type="EMBL" id="GGC75023.1"/>
    </source>
</evidence>
<proteinExistence type="predicted"/>
<keyword evidence="2" id="KW-1185">Reference proteome</keyword>
<gene>
    <name evidence="1" type="ORF">GCM10011410_30410</name>
</gene>
<sequence length="78" mass="8755">MRLRREMDHRIALPHKPINKVGVRDVTVDKPNPVCDWIQGLASTRVGQFVQNCHLNVRAFPDSEVHKISADKSSAPGN</sequence>